<evidence type="ECO:0000256" key="7">
    <source>
        <dbReference type="ARBA" id="ARBA00023237"/>
    </source>
</evidence>
<dbReference type="Gene3D" id="2.170.130.10">
    <property type="entry name" value="TonB-dependent receptor, plug domain"/>
    <property type="match status" value="1"/>
</dbReference>
<dbReference type="GO" id="GO:0009279">
    <property type="term" value="C:cell outer membrane"/>
    <property type="evidence" value="ECO:0007669"/>
    <property type="project" value="UniProtKB-SubCell"/>
</dbReference>
<dbReference type="InterPro" id="IPR000531">
    <property type="entry name" value="Beta-barrel_TonB"/>
</dbReference>
<feature type="signal peptide" evidence="10">
    <location>
        <begin position="1"/>
        <end position="35"/>
    </location>
</feature>
<dbReference type="PROSITE" id="PS52016">
    <property type="entry name" value="TONB_DEPENDENT_REC_3"/>
    <property type="match status" value="1"/>
</dbReference>
<dbReference type="Pfam" id="PF07715">
    <property type="entry name" value="Plug"/>
    <property type="match status" value="1"/>
</dbReference>
<evidence type="ECO:0000256" key="3">
    <source>
        <dbReference type="ARBA" id="ARBA00022452"/>
    </source>
</evidence>
<dbReference type="InterPro" id="IPR023996">
    <property type="entry name" value="TonB-dep_OMP_SusC/RagA"/>
</dbReference>
<dbReference type="OrthoDB" id="9768177at2"/>
<dbReference type="InterPro" id="IPR037066">
    <property type="entry name" value="Plug_dom_sf"/>
</dbReference>
<feature type="domain" description="TonB-dependent receptor-like beta-barrel" evidence="11">
    <location>
        <begin position="454"/>
        <end position="828"/>
    </location>
</feature>
<dbReference type="SUPFAM" id="SSF49464">
    <property type="entry name" value="Carboxypeptidase regulatory domain-like"/>
    <property type="match status" value="1"/>
</dbReference>
<comment type="subcellular location">
    <subcellularLocation>
        <location evidence="1 8">Cell outer membrane</location>
        <topology evidence="1 8">Multi-pass membrane protein</topology>
    </subcellularLocation>
</comment>
<dbReference type="Pfam" id="PF00593">
    <property type="entry name" value="TonB_dep_Rec_b-barrel"/>
    <property type="match status" value="1"/>
</dbReference>
<proteinExistence type="inferred from homology"/>
<dbReference type="InterPro" id="IPR039426">
    <property type="entry name" value="TonB-dep_rcpt-like"/>
</dbReference>
<dbReference type="Gene3D" id="2.40.170.20">
    <property type="entry name" value="TonB-dependent receptor, beta-barrel domain"/>
    <property type="match status" value="1"/>
</dbReference>
<dbReference type="InterPro" id="IPR023997">
    <property type="entry name" value="TonB-dep_OMP_SusC/RagA_CS"/>
</dbReference>
<keyword evidence="14" id="KW-1185">Reference proteome</keyword>
<evidence type="ECO:0000256" key="5">
    <source>
        <dbReference type="ARBA" id="ARBA00023077"/>
    </source>
</evidence>
<keyword evidence="5 9" id="KW-0798">TonB box</keyword>
<keyword evidence="4 8" id="KW-0812">Transmembrane</keyword>
<accession>A0A4D7K7P1</accession>
<evidence type="ECO:0000313" key="13">
    <source>
        <dbReference type="EMBL" id="QCK16754.1"/>
    </source>
</evidence>
<evidence type="ECO:0000256" key="6">
    <source>
        <dbReference type="ARBA" id="ARBA00023136"/>
    </source>
</evidence>
<sequence>MWYYNRLKNPYKQISYEKFLLFSVIVILSILPASAQDNVVTGTVTDTDGFGLPGVNIKIEGTTKGTVTDSQGNFSLNASKEDILIISYIGFIPKKVKVGDRNQFNITLEENTTELNEVVVTALGVEKEKKSLGYASQSVQGEELTQARENNVINSLSGKVTGVQINQAGTGPGGTSKVVIRGYASIAGNNNPLYVIDGIPMTNPQGGAGQFGGIDYGDGISNINPDDIESINVLKGASATALYGSRGQNGVIMITTKKGRARKGVGVEINSNFTFENPLILPEFQDRFGRGSNGQLPYNENGELIDNIRSSWGPRTRGQTEVNGFPLVNWAGEEYTYQTYPDNIKDFFQTGTTFTNSIALSAGNDKTQVRLSLSHLKNESIMPNSDLERVNASINVSSKLSDKLRVEGKLNYINQEAFNRPNLTLSPDNPMNSLINMPRSINLDDLRDFRTEDGLPRLYTNGTINTWQNPFWAVNLNTNNDTRDRLIGYLKLEYRFNDWLKAHIRTGTDFYIDYRENRNATNTIYRVTPDKSYFSISDGKVRESNTDFLVTAFKDISNDLNITGSVGGNILVRESRSNATVAQGLNIPNFFVMQNALSTVTSSVSSQREVHSLYATASLSYREYLFVEASARNDWSSALPPDNWSYFYPSISASWIFTDNFSNTNFGPISFGKLRASYAEVGNDLGPGQLDLIYFVNTLSHGGQTFGQLTPQQPPVNLKPERTRSYEGGLELGLFQNKFNVDFTYYYAGTRNQIIRAPVSKASGFSTSLINAGLITNQGIELAIRGTTIQTEDFTHQFYVNFTRNRSKVEELAPNVDVYQLGGTYDQFGVRIQAEPGGEFGDIYADRAFLRDPQTGERIIGSNGLPIPDPAGIRKIGNFQPDFLAGIGNTLNYKGINFSFLFDFRVGGDIFSYSNAIAAANGNALYTQYDRLEWYAGAGGHIAEGVNENGDPNTIEVNPQEYWQFVGGRASSFAEEFLYDGSFIKLREVTLGYSLPKNLLENSFLTGVKFSIVGRNLAILYKNTPGFDPEATFNAGNDQGIEAYAFPSTRSIGFNLNLTL</sequence>
<evidence type="ECO:0000259" key="12">
    <source>
        <dbReference type="Pfam" id="PF07715"/>
    </source>
</evidence>
<keyword evidence="2 8" id="KW-0813">Transport</keyword>
<dbReference type="Proteomes" id="UP000298616">
    <property type="component" value="Chromosome"/>
</dbReference>
<dbReference type="InterPro" id="IPR008969">
    <property type="entry name" value="CarboxyPept-like_regulatory"/>
</dbReference>
<dbReference type="NCBIfam" id="TIGR04057">
    <property type="entry name" value="SusC_RagA_signa"/>
    <property type="match status" value="1"/>
</dbReference>
<organism evidence="13 14">
    <name type="scientific">Mangrovivirga cuniculi</name>
    <dbReference type="NCBI Taxonomy" id="2715131"/>
    <lineage>
        <taxon>Bacteria</taxon>
        <taxon>Pseudomonadati</taxon>
        <taxon>Bacteroidota</taxon>
        <taxon>Cytophagia</taxon>
        <taxon>Cytophagales</taxon>
        <taxon>Mangrovivirgaceae</taxon>
        <taxon>Mangrovivirga</taxon>
    </lineage>
</organism>
<comment type="similarity">
    <text evidence="8 9">Belongs to the TonB-dependent receptor family.</text>
</comment>
<keyword evidence="6 8" id="KW-0472">Membrane</keyword>
<evidence type="ECO:0000256" key="2">
    <source>
        <dbReference type="ARBA" id="ARBA00022448"/>
    </source>
</evidence>
<dbReference type="AlphaFoldDB" id="A0A4D7K7P1"/>
<evidence type="ECO:0000256" key="1">
    <source>
        <dbReference type="ARBA" id="ARBA00004571"/>
    </source>
</evidence>
<feature type="chain" id="PRO_5020218323" evidence="10">
    <location>
        <begin position="36"/>
        <end position="1060"/>
    </location>
</feature>
<protein>
    <submittedName>
        <fullName evidence="13">SusC/RagA family TonB-linked outer membrane protein</fullName>
    </submittedName>
</protein>
<dbReference type="InterPro" id="IPR012910">
    <property type="entry name" value="Plug_dom"/>
</dbReference>
<evidence type="ECO:0000256" key="4">
    <source>
        <dbReference type="ARBA" id="ARBA00022692"/>
    </source>
</evidence>
<dbReference type="EMBL" id="CP028923">
    <property type="protein sequence ID" value="QCK16754.1"/>
    <property type="molecule type" value="Genomic_DNA"/>
</dbReference>
<evidence type="ECO:0000256" key="10">
    <source>
        <dbReference type="SAM" id="SignalP"/>
    </source>
</evidence>
<dbReference type="InterPro" id="IPR036942">
    <property type="entry name" value="Beta-barrel_TonB_sf"/>
</dbReference>
<keyword evidence="3 8" id="KW-1134">Transmembrane beta strand</keyword>
<keyword evidence="7 8" id="KW-0998">Cell outer membrane</keyword>
<name>A0A4D7K7P1_9BACT</name>
<dbReference type="NCBIfam" id="TIGR04056">
    <property type="entry name" value="OMP_RagA_SusC"/>
    <property type="match status" value="1"/>
</dbReference>
<dbReference type="KEGG" id="fpf:DCC35_19460"/>
<keyword evidence="10" id="KW-0732">Signal</keyword>
<dbReference type="Gene3D" id="2.60.40.1120">
    <property type="entry name" value="Carboxypeptidase-like, regulatory domain"/>
    <property type="match status" value="1"/>
</dbReference>
<evidence type="ECO:0000313" key="14">
    <source>
        <dbReference type="Proteomes" id="UP000298616"/>
    </source>
</evidence>
<evidence type="ECO:0000256" key="8">
    <source>
        <dbReference type="PROSITE-ProRule" id="PRU01360"/>
    </source>
</evidence>
<gene>
    <name evidence="13" type="ORF">DCC35_19460</name>
</gene>
<evidence type="ECO:0000259" key="11">
    <source>
        <dbReference type="Pfam" id="PF00593"/>
    </source>
</evidence>
<evidence type="ECO:0000256" key="9">
    <source>
        <dbReference type="RuleBase" id="RU003357"/>
    </source>
</evidence>
<dbReference type="Pfam" id="PF13715">
    <property type="entry name" value="CarbopepD_reg_2"/>
    <property type="match status" value="1"/>
</dbReference>
<dbReference type="SUPFAM" id="SSF56935">
    <property type="entry name" value="Porins"/>
    <property type="match status" value="1"/>
</dbReference>
<reference evidence="13 14" key="1">
    <citation type="submission" date="2018-04" db="EMBL/GenBank/DDBJ databases">
        <title>Complete genome uncultured novel isolate.</title>
        <authorList>
            <person name="Merlino G."/>
        </authorList>
    </citation>
    <scope>NUCLEOTIDE SEQUENCE [LARGE SCALE GENOMIC DNA]</scope>
    <source>
        <strain evidence="14">R1DC9</strain>
    </source>
</reference>
<feature type="domain" description="TonB-dependent receptor plug" evidence="12">
    <location>
        <begin position="129"/>
        <end position="251"/>
    </location>
</feature>